<reference evidence="1" key="1">
    <citation type="submission" date="2018-05" db="EMBL/GenBank/DDBJ databases">
        <authorList>
            <person name="Lanie J.A."/>
            <person name="Ng W.-L."/>
            <person name="Kazmierczak K.M."/>
            <person name="Andrzejewski T.M."/>
            <person name="Davidsen T.M."/>
            <person name="Wayne K.J."/>
            <person name="Tettelin H."/>
            <person name="Glass J.I."/>
            <person name="Rusch D."/>
            <person name="Podicherti R."/>
            <person name="Tsui H.-C.T."/>
            <person name="Winkler M.E."/>
        </authorList>
    </citation>
    <scope>NUCLEOTIDE SEQUENCE</scope>
</reference>
<name>A0A382HMR4_9ZZZZ</name>
<dbReference type="EMBL" id="UINC01062157">
    <property type="protein sequence ID" value="SVB88489.1"/>
    <property type="molecule type" value="Genomic_DNA"/>
</dbReference>
<sequence length="190" mass="22383">MRCLIRRRPPLLPAPNPWRDPGHDLNRSVNGGEILEGLTRIIEEWPREKTAAKLEEDRHLRFILAVAGYPEIDVSTRPFDWPIHERSLKALEVSRMLDDVEGASKDTSLRSSLLNRDMNWRWQGKRKKELKNMHNQCLELLFKQLRKLDGEGPDDRYRWQEEALLGALHGYDNNRIHAWWPKMDLLDGCE</sequence>
<protein>
    <submittedName>
        <fullName evidence="1">Uncharacterized protein</fullName>
    </submittedName>
</protein>
<proteinExistence type="predicted"/>
<evidence type="ECO:0000313" key="1">
    <source>
        <dbReference type="EMBL" id="SVB88489.1"/>
    </source>
</evidence>
<organism evidence="1">
    <name type="scientific">marine metagenome</name>
    <dbReference type="NCBI Taxonomy" id="408172"/>
    <lineage>
        <taxon>unclassified sequences</taxon>
        <taxon>metagenomes</taxon>
        <taxon>ecological metagenomes</taxon>
    </lineage>
</organism>
<dbReference type="AlphaFoldDB" id="A0A382HMR4"/>
<gene>
    <name evidence="1" type="ORF">METZ01_LOCUS241343</name>
</gene>
<feature type="non-terminal residue" evidence="1">
    <location>
        <position position="190"/>
    </location>
</feature>
<accession>A0A382HMR4</accession>